<dbReference type="EMBL" id="JAAGKO020000027">
    <property type="protein sequence ID" value="MDI5964813.1"/>
    <property type="molecule type" value="Genomic_DNA"/>
</dbReference>
<comment type="caution">
    <text evidence="1">The sequence shown here is derived from an EMBL/GenBank/DDBJ whole genome shotgun (WGS) entry which is preliminary data.</text>
</comment>
<keyword evidence="2" id="KW-1185">Reference proteome</keyword>
<organism evidence="1 2">
    <name type="scientific">Streptantibioticus silvisoli</name>
    <dbReference type="NCBI Taxonomy" id="2705255"/>
    <lineage>
        <taxon>Bacteria</taxon>
        <taxon>Bacillati</taxon>
        <taxon>Actinomycetota</taxon>
        <taxon>Actinomycetes</taxon>
        <taxon>Kitasatosporales</taxon>
        <taxon>Streptomycetaceae</taxon>
        <taxon>Streptantibioticus</taxon>
    </lineage>
</organism>
<gene>
    <name evidence="1" type="ORF">POF43_019150</name>
</gene>
<evidence type="ECO:0008006" key="3">
    <source>
        <dbReference type="Google" id="ProtNLM"/>
    </source>
</evidence>
<reference evidence="1 2" key="1">
    <citation type="submission" date="2023-05" db="EMBL/GenBank/DDBJ databases">
        <title>Streptantibioticus silvisoli sp. nov., acidotolerant actinomycetes 1 from pine litter.</title>
        <authorList>
            <person name="Swiecimska M."/>
            <person name="Golinska P."/>
            <person name="Sangal V."/>
            <person name="Wachnowicz B."/>
            <person name="Goodfellow M."/>
        </authorList>
    </citation>
    <scope>NUCLEOTIDE SEQUENCE [LARGE SCALE GENOMIC DNA]</scope>
    <source>
        <strain evidence="1 2">SL54</strain>
    </source>
</reference>
<dbReference type="RefSeq" id="WP_271323187.1">
    <property type="nucleotide sequence ID" value="NZ_JAAGKO020000027.1"/>
</dbReference>
<proteinExistence type="predicted"/>
<evidence type="ECO:0000313" key="2">
    <source>
        <dbReference type="Proteomes" id="UP001156398"/>
    </source>
</evidence>
<accession>A0ABT6W240</accession>
<dbReference type="Proteomes" id="UP001156398">
    <property type="component" value="Unassembled WGS sequence"/>
</dbReference>
<protein>
    <recommendedName>
        <fullName evidence="3">DUF2267 domain-containing protein</fullName>
    </recommendedName>
</protein>
<sequence length="114" mass="12186">MDDREVTTRVIGILTRHLGWVGREDVEAVKAEAGALPLAAELYQGMFPALNVPTDATPADIARAVYEGAAPAFGTVVAKFCEVFFRLAEVHDAGHSSMTTADLLQELAVQAQES</sequence>
<name>A0ABT6W240_9ACTN</name>
<evidence type="ECO:0000313" key="1">
    <source>
        <dbReference type="EMBL" id="MDI5964813.1"/>
    </source>
</evidence>